<organism evidence="4 5">
    <name type="scientific">Coemansia thaxteri</name>
    <dbReference type="NCBI Taxonomy" id="2663907"/>
    <lineage>
        <taxon>Eukaryota</taxon>
        <taxon>Fungi</taxon>
        <taxon>Fungi incertae sedis</taxon>
        <taxon>Zoopagomycota</taxon>
        <taxon>Kickxellomycotina</taxon>
        <taxon>Kickxellomycetes</taxon>
        <taxon>Kickxellales</taxon>
        <taxon>Kickxellaceae</taxon>
        <taxon>Coemansia</taxon>
    </lineage>
</organism>
<dbReference type="Pfam" id="PF03366">
    <property type="entry name" value="YEATS"/>
    <property type="match status" value="1"/>
</dbReference>
<dbReference type="Gene3D" id="2.60.40.1970">
    <property type="entry name" value="YEATS domain"/>
    <property type="match status" value="1"/>
</dbReference>
<evidence type="ECO:0000313" key="5">
    <source>
        <dbReference type="Proteomes" id="UP001150907"/>
    </source>
</evidence>
<dbReference type="InterPro" id="IPR055129">
    <property type="entry name" value="YEATS_dom"/>
</dbReference>
<dbReference type="InterPro" id="IPR038704">
    <property type="entry name" value="YEAST_sf"/>
</dbReference>
<comment type="caution">
    <text evidence="4">The sequence shown here is derived from an EMBL/GenBank/DDBJ whole genome shotgun (WGS) entry which is preliminary data.</text>
</comment>
<dbReference type="PROSITE" id="PS51037">
    <property type="entry name" value="YEATS"/>
    <property type="match status" value="1"/>
</dbReference>
<accession>A0A9W8EH31</accession>
<comment type="subcellular location">
    <subcellularLocation>
        <location evidence="2">Nucleus</location>
    </subcellularLocation>
</comment>
<proteinExistence type="predicted"/>
<dbReference type="Proteomes" id="UP001150907">
    <property type="component" value="Unassembled WGS sequence"/>
</dbReference>
<feature type="domain" description="YEATS" evidence="3">
    <location>
        <begin position="1"/>
        <end position="80"/>
    </location>
</feature>
<evidence type="ECO:0000259" key="3">
    <source>
        <dbReference type="PROSITE" id="PS51037"/>
    </source>
</evidence>
<reference evidence="4" key="1">
    <citation type="submission" date="2022-07" db="EMBL/GenBank/DDBJ databases">
        <title>Phylogenomic reconstructions and comparative analyses of Kickxellomycotina fungi.</title>
        <authorList>
            <person name="Reynolds N.K."/>
            <person name="Stajich J.E."/>
            <person name="Barry K."/>
            <person name="Grigoriev I.V."/>
            <person name="Crous P."/>
            <person name="Smith M.E."/>
        </authorList>
    </citation>
    <scope>NUCLEOTIDE SEQUENCE</scope>
    <source>
        <strain evidence="4">IMI 214461</strain>
    </source>
</reference>
<name>A0A9W8EH31_9FUNG</name>
<gene>
    <name evidence="4" type="ORF">H4R26_005520</name>
</gene>
<dbReference type="OrthoDB" id="1741717at2759"/>
<dbReference type="EMBL" id="JANBQF010001023">
    <property type="protein sequence ID" value="KAJ1998266.1"/>
    <property type="molecule type" value="Genomic_DNA"/>
</dbReference>
<sequence length="80" mass="9262">MSADVILTVHTQHHDTGRFVHADNSTHSLRNWSCSLLDGRPKATHAHLLPYVKKVEFVLHETFDDQHRVVSHPPYKIQEE</sequence>
<feature type="non-terminal residue" evidence="4">
    <location>
        <position position="80"/>
    </location>
</feature>
<keyword evidence="1 2" id="KW-0539">Nucleus</keyword>
<protein>
    <recommendedName>
        <fullName evidence="3">YEATS domain-containing protein</fullName>
    </recommendedName>
</protein>
<evidence type="ECO:0000256" key="1">
    <source>
        <dbReference type="ARBA" id="ARBA00023242"/>
    </source>
</evidence>
<evidence type="ECO:0000313" key="4">
    <source>
        <dbReference type="EMBL" id="KAJ1998266.1"/>
    </source>
</evidence>
<keyword evidence="5" id="KW-1185">Reference proteome</keyword>
<dbReference type="AlphaFoldDB" id="A0A9W8EH31"/>
<evidence type="ECO:0000256" key="2">
    <source>
        <dbReference type="PROSITE-ProRule" id="PRU00376"/>
    </source>
</evidence>
<dbReference type="GO" id="GO:0005634">
    <property type="term" value="C:nucleus"/>
    <property type="evidence" value="ECO:0007669"/>
    <property type="project" value="UniProtKB-SubCell"/>
</dbReference>